<dbReference type="AlphaFoldDB" id="A0A9D1FZ00"/>
<keyword evidence="1" id="KW-0732">Signal</keyword>
<feature type="chain" id="PRO_5038483854" description="DUF5666 domain-containing protein" evidence="1">
    <location>
        <begin position="23"/>
        <end position="254"/>
    </location>
</feature>
<reference evidence="2" key="1">
    <citation type="submission" date="2020-10" db="EMBL/GenBank/DDBJ databases">
        <authorList>
            <person name="Gilroy R."/>
        </authorList>
    </citation>
    <scope>NUCLEOTIDE SEQUENCE</scope>
    <source>
        <strain evidence="2">13766</strain>
    </source>
</reference>
<evidence type="ECO:0000313" key="2">
    <source>
        <dbReference type="EMBL" id="HIS92002.1"/>
    </source>
</evidence>
<sequence>MKKILSVVLALSLVLFSLAAFAESETIVEPLGGVIVETGENGLLLDQGEAGYVVVHINEDTTITGVEELEVGMYVFVRYNGVMTRSLPPQVTAEEIQVNRLSGPVVELYDDGFLMTDETVGDVIVHWENPQNTVAVGGPVTVYTNGVMALSMPGQVTALKVDFYALEGTVYTLTETGFVLAAEDGALYEILVGEDTRMDVEAAQGAAVKVLYDGALTRSIPAQANALAVVAVAETTSASTPAPEDSSVTVSEKE</sequence>
<evidence type="ECO:0000313" key="3">
    <source>
        <dbReference type="Proteomes" id="UP000824140"/>
    </source>
</evidence>
<protein>
    <recommendedName>
        <fullName evidence="4">DUF5666 domain-containing protein</fullName>
    </recommendedName>
</protein>
<evidence type="ECO:0008006" key="4">
    <source>
        <dbReference type="Google" id="ProtNLM"/>
    </source>
</evidence>
<gene>
    <name evidence="2" type="ORF">IAA84_03190</name>
</gene>
<feature type="signal peptide" evidence="1">
    <location>
        <begin position="1"/>
        <end position="22"/>
    </location>
</feature>
<comment type="caution">
    <text evidence="2">The sequence shown here is derived from an EMBL/GenBank/DDBJ whole genome shotgun (WGS) entry which is preliminary data.</text>
</comment>
<organism evidence="2 3">
    <name type="scientific">Candidatus Alectryocaccomicrobium excrementavium</name>
    <dbReference type="NCBI Taxonomy" id="2840668"/>
    <lineage>
        <taxon>Bacteria</taxon>
        <taxon>Bacillati</taxon>
        <taxon>Bacillota</taxon>
        <taxon>Clostridia</taxon>
        <taxon>Candidatus Alectryocaccomicrobium</taxon>
    </lineage>
</organism>
<name>A0A9D1FZ00_9FIRM</name>
<accession>A0A9D1FZ00</accession>
<reference evidence="2" key="2">
    <citation type="journal article" date="2021" name="PeerJ">
        <title>Extensive microbial diversity within the chicken gut microbiome revealed by metagenomics and culture.</title>
        <authorList>
            <person name="Gilroy R."/>
            <person name="Ravi A."/>
            <person name="Getino M."/>
            <person name="Pursley I."/>
            <person name="Horton D.L."/>
            <person name="Alikhan N.F."/>
            <person name="Baker D."/>
            <person name="Gharbi K."/>
            <person name="Hall N."/>
            <person name="Watson M."/>
            <person name="Adriaenssens E.M."/>
            <person name="Foster-Nyarko E."/>
            <person name="Jarju S."/>
            <person name="Secka A."/>
            <person name="Antonio M."/>
            <person name="Oren A."/>
            <person name="Chaudhuri R.R."/>
            <person name="La Ragione R."/>
            <person name="Hildebrand F."/>
            <person name="Pallen M.J."/>
        </authorList>
    </citation>
    <scope>NUCLEOTIDE SEQUENCE</scope>
    <source>
        <strain evidence="2">13766</strain>
    </source>
</reference>
<evidence type="ECO:0000256" key="1">
    <source>
        <dbReference type="SAM" id="SignalP"/>
    </source>
</evidence>
<dbReference type="EMBL" id="DVJN01000062">
    <property type="protein sequence ID" value="HIS92002.1"/>
    <property type="molecule type" value="Genomic_DNA"/>
</dbReference>
<dbReference type="Proteomes" id="UP000824140">
    <property type="component" value="Unassembled WGS sequence"/>
</dbReference>
<proteinExistence type="predicted"/>